<dbReference type="AlphaFoldDB" id="A0A6J6DQ71"/>
<sequence>MVQGPSLREPFGSLGVCRHRVCPYNRRRVDSAGYCALATRAVIAFLIEPVRISFLGIMAALGPHHWDQSCLPPPLHREEPAGSAWSKAEAGLFNSRTSEPANFWKTRQTERL</sequence>
<organism evidence="1">
    <name type="scientific">freshwater metagenome</name>
    <dbReference type="NCBI Taxonomy" id="449393"/>
    <lineage>
        <taxon>unclassified sequences</taxon>
        <taxon>metagenomes</taxon>
        <taxon>ecological metagenomes</taxon>
    </lineage>
</organism>
<name>A0A6J6DQ71_9ZZZZ</name>
<proteinExistence type="predicted"/>
<dbReference type="EMBL" id="CAEZTM010000013">
    <property type="protein sequence ID" value="CAB4566281.1"/>
    <property type="molecule type" value="Genomic_DNA"/>
</dbReference>
<evidence type="ECO:0000313" key="1">
    <source>
        <dbReference type="EMBL" id="CAB4566281.1"/>
    </source>
</evidence>
<protein>
    <submittedName>
        <fullName evidence="1">Unannotated protein</fullName>
    </submittedName>
</protein>
<gene>
    <name evidence="1" type="ORF">UFOPK1684_00437</name>
</gene>
<reference evidence="1" key="1">
    <citation type="submission" date="2020-05" db="EMBL/GenBank/DDBJ databases">
        <authorList>
            <person name="Chiriac C."/>
            <person name="Salcher M."/>
            <person name="Ghai R."/>
            <person name="Kavagutti S V."/>
        </authorList>
    </citation>
    <scope>NUCLEOTIDE SEQUENCE</scope>
</reference>
<accession>A0A6J6DQ71</accession>